<keyword evidence="4" id="KW-1185">Reference proteome</keyword>
<evidence type="ECO:0000259" key="1">
    <source>
        <dbReference type="Pfam" id="PF01548"/>
    </source>
</evidence>
<dbReference type="NCBIfam" id="NF033542">
    <property type="entry name" value="transpos_IS110"/>
    <property type="match status" value="1"/>
</dbReference>
<dbReference type="Pfam" id="PF01548">
    <property type="entry name" value="DEDD_Tnp_IS110"/>
    <property type="match status" value="1"/>
</dbReference>
<evidence type="ECO:0000313" key="3">
    <source>
        <dbReference type="EMBL" id="MFC4472857.1"/>
    </source>
</evidence>
<feature type="domain" description="Transposase IS110-like N-terminal" evidence="1">
    <location>
        <begin position="15"/>
        <end position="160"/>
    </location>
</feature>
<dbReference type="PANTHER" id="PTHR33055:SF16">
    <property type="entry name" value="TRANSPOSASE FOR INSERTION SEQUENCE ELEMENT IS1547"/>
    <property type="match status" value="1"/>
</dbReference>
<comment type="caution">
    <text evidence="3">The sequence shown here is derived from an EMBL/GenBank/DDBJ whole genome shotgun (WGS) entry which is preliminary data.</text>
</comment>
<dbReference type="RefSeq" id="WP_386357374.1">
    <property type="nucleotide sequence ID" value="NZ_JBHSFG010000132.1"/>
</dbReference>
<dbReference type="Proteomes" id="UP001596012">
    <property type="component" value="Unassembled WGS sequence"/>
</dbReference>
<dbReference type="PANTHER" id="PTHR33055">
    <property type="entry name" value="TRANSPOSASE FOR INSERTION SEQUENCE ELEMENT IS1111A"/>
    <property type="match status" value="1"/>
</dbReference>
<sequence>MNSILQAEPIGKVVVGVDTHKYVHTAVVVDVVGGAQGTISVSTDRGGYGQLDAWAAQFGQVLGFGAEGTGSYGAGLASWLRRHGRKVVEVNRPDRRVRRQRGKSDPIDAENAARAVLAGTATATPKSAEGTVEMIRHTKIARDTAVKSRTQAMVTLKALIVTVPDELREQLQGLPKMTLIDRCAGLRPGPVTSVLASAKRSLRSLARRWPDLDEEIKDHDRLLSELTTQQAPELVDAFGIGADNAAEVLVVVGDNPERIRSQAAFAKLAGVCPVPASSGKTDRHRLNRGGHRQLNSALYRVVIVRMRFHQPAIDYVARRTSEGKTKKEIIRCLKRYLAREIYQMVKARTEPASSA</sequence>
<dbReference type="InterPro" id="IPR003346">
    <property type="entry name" value="Transposase_20"/>
</dbReference>
<gene>
    <name evidence="3" type="ORF">ACFPH6_51855</name>
</gene>
<evidence type="ECO:0000259" key="2">
    <source>
        <dbReference type="Pfam" id="PF02371"/>
    </source>
</evidence>
<feature type="domain" description="Transposase IS116/IS110/IS902 C-terminal" evidence="2">
    <location>
        <begin position="238"/>
        <end position="315"/>
    </location>
</feature>
<organism evidence="3 4">
    <name type="scientific">Streptomyces xiangluensis</name>
    <dbReference type="NCBI Taxonomy" id="2665720"/>
    <lineage>
        <taxon>Bacteria</taxon>
        <taxon>Bacillati</taxon>
        <taxon>Actinomycetota</taxon>
        <taxon>Actinomycetes</taxon>
        <taxon>Kitasatosporales</taxon>
        <taxon>Streptomycetaceae</taxon>
        <taxon>Streptomyces</taxon>
    </lineage>
</organism>
<evidence type="ECO:0000313" key="4">
    <source>
        <dbReference type="Proteomes" id="UP001596012"/>
    </source>
</evidence>
<dbReference type="InterPro" id="IPR002525">
    <property type="entry name" value="Transp_IS110-like_N"/>
</dbReference>
<dbReference type="InterPro" id="IPR047650">
    <property type="entry name" value="Transpos_IS110"/>
</dbReference>
<dbReference type="EMBL" id="JBHSFG010000132">
    <property type="protein sequence ID" value="MFC4472857.1"/>
    <property type="molecule type" value="Genomic_DNA"/>
</dbReference>
<dbReference type="Pfam" id="PF02371">
    <property type="entry name" value="Transposase_20"/>
    <property type="match status" value="1"/>
</dbReference>
<protein>
    <submittedName>
        <fullName evidence="3">IS110 family transposase</fullName>
    </submittedName>
</protein>
<accession>A0ABV8Z5Z3</accession>
<name>A0ABV8Z5Z3_9ACTN</name>
<proteinExistence type="predicted"/>
<dbReference type="Gene3D" id="3.40.50.720">
    <property type="entry name" value="NAD(P)-binding Rossmann-like Domain"/>
    <property type="match status" value="1"/>
</dbReference>
<reference evidence="4" key="1">
    <citation type="journal article" date="2019" name="Int. J. Syst. Evol. Microbiol.">
        <title>The Global Catalogue of Microorganisms (GCM) 10K type strain sequencing project: providing services to taxonomists for standard genome sequencing and annotation.</title>
        <authorList>
            <consortium name="The Broad Institute Genomics Platform"/>
            <consortium name="The Broad Institute Genome Sequencing Center for Infectious Disease"/>
            <person name="Wu L."/>
            <person name="Ma J."/>
        </authorList>
    </citation>
    <scope>NUCLEOTIDE SEQUENCE [LARGE SCALE GENOMIC DNA]</scope>
    <source>
        <strain evidence="4">DT43</strain>
    </source>
</reference>